<comment type="caution">
    <text evidence="7">The sequence shown here is derived from an EMBL/GenBank/DDBJ whole genome shotgun (WGS) entry which is preliminary data.</text>
</comment>
<keyword evidence="3 5" id="KW-0288">FMN</keyword>
<keyword evidence="2 5" id="KW-0285">Flavoprotein</keyword>
<dbReference type="Proteomes" id="UP001238467">
    <property type="component" value="Unassembled WGS sequence"/>
</dbReference>
<feature type="binding site" evidence="5">
    <location>
        <position position="154"/>
    </location>
    <ligand>
        <name>dimethylallyl phosphate</name>
        <dbReference type="ChEBI" id="CHEBI:88052"/>
    </ligand>
</feature>
<evidence type="ECO:0000256" key="1">
    <source>
        <dbReference type="ARBA" id="ARBA00022602"/>
    </source>
</evidence>
<feature type="binding site" evidence="5">
    <location>
        <position position="38"/>
    </location>
    <ligand>
        <name>FMN</name>
        <dbReference type="ChEBI" id="CHEBI:58210"/>
    </ligand>
</feature>
<sequence length="193" mass="20777">MARERFIIGISGASGAIYGVRMLEAARRLGLETHLVMTRSAKVTLAHETTLKVRDVEALADVVHAIDNIGACISSGSFRTRGMVVAPCSIRSLSEIAYGATSNLLTRSADVVLKERRRLVLMVRETPLHLGHLRSMVQATEAGAIIMPPVPAHYTKPATVDDIVNHSVGRALDLFGLDTGDLVRWGEPGRGDA</sequence>
<evidence type="ECO:0000256" key="5">
    <source>
        <dbReference type="HAMAP-Rule" id="MF_01984"/>
    </source>
</evidence>
<comment type="similarity">
    <text evidence="5">Belongs to the UbiX/PAD1 family.</text>
</comment>
<dbReference type="InterPro" id="IPR004507">
    <property type="entry name" value="UbiX-like"/>
</dbReference>
<dbReference type="EC" id="2.5.1.129" evidence="5"/>
<dbReference type="InterPro" id="IPR003382">
    <property type="entry name" value="Flavoprotein"/>
</dbReference>
<evidence type="ECO:0000256" key="2">
    <source>
        <dbReference type="ARBA" id="ARBA00022630"/>
    </source>
</evidence>
<feature type="binding site" evidence="5">
    <location>
        <position position="170"/>
    </location>
    <ligand>
        <name>dimethylallyl phosphate</name>
        <dbReference type="ChEBI" id="CHEBI:88052"/>
    </ligand>
</feature>
<dbReference type="NCBIfam" id="NF004685">
    <property type="entry name" value="PRK06029.1"/>
    <property type="match status" value="1"/>
</dbReference>
<keyword evidence="4 5" id="KW-0808">Transferase</keyword>
<organism evidence="7 8">
    <name type="scientific">Ancylobacter vacuolatus</name>
    <dbReference type="NCBI Taxonomy" id="223389"/>
    <lineage>
        <taxon>Bacteria</taxon>
        <taxon>Pseudomonadati</taxon>
        <taxon>Pseudomonadota</taxon>
        <taxon>Alphaproteobacteria</taxon>
        <taxon>Hyphomicrobiales</taxon>
        <taxon>Xanthobacteraceae</taxon>
        <taxon>Ancylobacter</taxon>
    </lineage>
</organism>
<keyword evidence="7" id="KW-0456">Lyase</keyword>
<comment type="caution">
    <text evidence="5">Lacks conserved residue(s) required for the propagation of feature annotation.</text>
</comment>
<evidence type="ECO:0000259" key="6">
    <source>
        <dbReference type="Pfam" id="PF02441"/>
    </source>
</evidence>
<gene>
    <name evidence="5" type="primary">ubiX</name>
    <name evidence="7" type="ORF">J2S76_001150</name>
</gene>
<evidence type="ECO:0000256" key="4">
    <source>
        <dbReference type="ARBA" id="ARBA00022679"/>
    </source>
</evidence>
<comment type="function">
    <text evidence="5">Flavin prenyltransferase that catalyzes the synthesis of the prenylated FMN cofactor (prenyl-FMN) for 4-hydroxy-3-polyprenylbenzoic acid decarboxylase UbiD. The prenyltransferase is metal-independent and links a dimethylallyl moiety from dimethylallyl monophosphate (DMAP) to the flavin N5 and C6 atoms of FMN.</text>
</comment>
<feature type="binding site" evidence="5">
    <location>
        <begin position="89"/>
        <end position="92"/>
    </location>
    <ligand>
        <name>FMN</name>
        <dbReference type="ChEBI" id="CHEBI:58210"/>
    </ligand>
</feature>
<dbReference type="EMBL" id="JAUSUH010000002">
    <property type="protein sequence ID" value="MDQ0346733.1"/>
    <property type="molecule type" value="Genomic_DNA"/>
</dbReference>
<dbReference type="HAMAP" id="MF_01984">
    <property type="entry name" value="ubiX_pad"/>
    <property type="match status" value="1"/>
</dbReference>
<proteinExistence type="inferred from homology"/>
<dbReference type="GO" id="GO:0008694">
    <property type="term" value="F:4-hydroxy-3-polyprenylbenzoate decarboxylase activity"/>
    <property type="evidence" value="ECO:0007669"/>
    <property type="project" value="UniProtKB-EC"/>
</dbReference>
<feature type="domain" description="Flavoprotein" evidence="6">
    <location>
        <begin position="5"/>
        <end position="173"/>
    </location>
</feature>
<dbReference type="Gene3D" id="3.40.50.1950">
    <property type="entry name" value="Flavin prenyltransferase-like"/>
    <property type="match status" value="1"/>
</dbReference>
<keyword evidence="1 5" id="KW-0637">Prenyltransferase</keyword>
<protein>
    <recommendedName>
        <fullName evidence="5">Flavin prenyltransferase UbiX</fullName>
        <ecNumber evidence="5">2.5.1.129</ecNumber>
    </recommendedName>
</protein>
<name>A0ABU0DE78_9HYPH</name>
<reference evidence="7 8" key="1">
    <citation type="submission" date="2023-07" db="EMBL/GenBank/DDBJ databases">
        <title>Genomic Encyclopedia of Type Strains, Phase IV (KMG-IV): sequencing the most valuable type-strain genomes for metagenomic binning, comparative biology and taxonomic classification.</title>
        <authorList>
            <person name="Goeker M."/>
        </authorList>
    </citation>
    <scope>NUCLEOTIDE SEQUENCE [LARGE SCALE GENOMIC DNA]</scope>
    <source>
        <strain evidence="7 8">DSM 1277</strain>
    </source>
</reference>
<evidence type="ECO:0000256" key="3">
    <source>
        <dbReference type="ARBA" id="ARBA00022643"/>
    </source>
</evidence>
<dbReference type="SUPFAM" id="SSF52507">
    <property type="entry name" value="Homo-oligomeric flavin-containing Cys decarboxylases, HFCD"/>
    <property type="match status" value="1"/>
</dbReference>
<keyword evidence="8" id="KW-1185">Reference proteome</keyword>
<feature type="binding site" evidence="5">
    <location>
        <position position="124"/>
    </location>
    <ligand>
        <name>FMN</name>
        <dbReference type="ChEBI" id="CHEBI:58210"/>
    </ligand>
</feature>
<comment type="catalytic activity">
    <reaction evidence="5">
        <text>dimethylallyl phosphate + FMNH2 = prenylated FMNH2 + phosphate</text>
        <dbReference type="Rhea" id="RHEA:37743"/>
        <dbReference type="ChEBI" id="CHEBI:43474"/>
        <dbReference type="ChEBI" id="CHEBI:57618"/>
        <dbReference type="ChEBI" id="CHEBI:87467"/>
        <dbReference type="ChEBI" id="CHEBI:88052"/>
        <dbReference type="EC" id="2.5.1.129"/>
    </reaction>
</comment>
<feature type="binding site" evidence="5">
    <location>
        <begin position="12"/>
        <end position="14"/>
    </location>
    <ligand>
        <name>FMN</name>
        <dbReference type="ChEBI" id="CHEBI:58210"/>
    </ligand>
</feature>
<evidence type="ECO:0000313" key="8">
    <source>
        <dbReference type="Proteomes" id="UP001238467"/>
    </source>
</evidence>
<accession>A0ABU0DE78</accession>
<evidence type="ECO:0000313" key="7">
    <source>
        <dbReference type="EMBL" id="MDQ0346733.1"/>
    </source>
</evidence>
<dbReference type="RefSeq" id="WP_307058375.1">
    <property type="nucleotide sequence ID" value="NZ_JAUSUH010000002.1"/>
</dbReference>
<dbReference type="NCBIfam" id="TIGR00421">
    <property type="entry name" value="ubiX_pad"/>
    <property type="match status" value="1"/>
</dbReference>
<dbReference type="InterPro" id="IPR036551">
    <property type="entry name" value="Flavin_trans-like"/>
</dbReference>
<dbReference type="Pfam" id="PF02441">
    <property type="entry name" value="Flavoprotein"/>
    <property type="match status" value="1"/>
</dbReference>